<organism evidence="1">
    <name type="scientific">viral metagenome</name>
    <dbReference type="NCBI Taxonomy" id="1070528"/>
    <lineage>
        <taxon>unclassified sequences</taxon>
        <taxon>metagenomes</taxon>
        <taxon>organismal metagenomes</taxon>
    </lineage>
</organism>
<protein>
    <submittedName>
        <fullName evidence="1">Putative structural protein</fullName>
    </submittedName>
</protein>
<gene>
    <name evidence="1" type="ORF">MM415B00452_0066</name>
</gene>
<dbReference type="AlphaFoldDB" id="A0A6M3J6U5"/>
<name>A0A6M3J6U5_9ZZZZ</name>
<sequence length="190" mass="19361">MKKIFSLILVVLLALSIATPVFADEPAGGGWELMGRGGELGISPGTLVVPVRYGYTGGGTRTGGSLASGDVVVWDETSSDGFTISACITSNDTSYAGVLISTIQTADSFPFSRSSRNWGKMAIKGYCLAKAAAGGVTAGELLVPAGLPSGSFVTTTLYDVAAAQLSPLSMDVGVCLKTNASSGLTPVWLK</sequence>
<proteinExistence type="predicted"/>
<accession>A0A6M3J6U5</accession>
<reference evidence="1" key="1">
    <citation type="submission" date="2020-03" db="EMBL/GenBank/DDBJ databases">
        <title>The deep terrestrial virosphere.</title>
        <authorList>
            <person name="Holmfeldt K."/>
            <person name="Nilsson E."/>
            <person name="Simone D."/>
            <person name="Lopez-Fernandez M."/>
            <person name="Wu X."/>
            <person name="de Brujin I."/>
            <person name="Lundin D."/>
            <person name="Andersson A."/>
            <person name="Bertilsson S."/>
            <person name="Dopson M."/>
        </authorList>
    </citation>
    <scope>NUCLEOTIDE SEQUENCE</scope>
    <source>
        <strain evidence="1">MM415B00452</strain>
    </source>
</reference>
<dbReference type="EMBL" id="MT141529">
    <property type="protein sequence ID" value="QJA64965.1"/>
    <property type="molecule type" value="Genomic_DNA"/>
</dbReference>
<evidence type="ECO:0000313" key="1">
    <source>
        <dbReference type="EMBL" id="QJA64965.1"/>
    </source>
</evidence>